<sequence length="79" mass="9258">MWRLKGVQLKPAQYQPTAPNPTNKTKLETRGYYLTLFITCTSINMYIIVNGIGHFFQYLYLNLLLDFKVYSMWETVCGP</sequence>
<feature type="region of interest" description="Disordered" evidence="1">
    <location>
        <begin position="1"/>
        <end position="24"/>
    </location>
</feature>
<accession>A0AAU9LCM7</accession>
<evidence type="ECO:0000313" key="3">
    <source>
        <dbReference type="EMBL" id="CAH1412047.1"/>
    </source>
</evidence>
<keyword evidence="4" id="KW-1185">Reference proteome</keyword>
<organism evidence="3 4">
    <name type="scientific">Lactuca virosa</name>
    <dbReference type="NCBI Taxonomy" id="75947"/>
    <lineage>
        <taxon>Eukaryota</taxon>
        <taxon>Viridiplantae</taxon>
        <taxon>Streptophyta</taxon>
        <taxon>Embryophyta</taxon>
        <taxon>Tracheophyta</taxon>
        <taxon>Spermatophyta</taxon>
        <taxon>Magnoliopsida</taxon>
        <taxon>eudicotyledons</taxon>
        <taxon>Gunneridae</taxon>
        <taxon>Pentapetalae</taxon>
        <taxon>asterids</taxon>
        <taxon>campanulids</taxon>
        <taxon>Asterales</taxon>
        <taxon>Asteraceae</taxon>
        <taxon>Cichorioideae</taxon>
        <taxon>Cichorieae</taxon>
        <taxon>Lactucinae</taxon>
        <taxon>Lactuca</taxon>
    </lineage>
</organism>
<evidence type="ECO:0000256" key="1">
    <source>
        <dbReference type="SAM" id="MobiDB-lite"/>
    </source>
</evidence>
<comment type="caution">
    <text evidence="3">The sequence shown here is derived from an EMBL/GenBank/DDBJ whole genome shotgun (WGS) entry which is preliminary data.</text>
</comment>
<dbReference type="Proteomes" id="UP001157418">
    <property type="component" value="Unassembled WGS sequence"/>
</dbReference>
<feature type="transmembrane region" description="Helical" evidence="2">
    <location>
        <begin position="32"/>
        <end position="56"/>
    </location>
</feature>
<gene>
    <name evidence="3" type="ORF">LVIROSA_LOCUS96</name>
</gene>
<reference evidence="3 4" key="1">
    <citation type="submission" date="2022-01" db="EMBL/GenBank/DDBJ databases">
        <authorList>
            <person name="Xiong W."/>
            <person name="Schranz E."/>
        </authorList>
    </citation>
    <scope>NUCLEOTIDE SEQUENCE [LARGE SCALE GENOMIC DNA]</scope>
</reference>
<name>A0AAU9LCM7_9ASTR</name>
<evidence type="ECO:0000256" key="2">
    <source>
        <dbReference type="SAM" id="Phobius"/>
    </source>
</evidence>
<dbReference type="EMBL" id="CAKMRJ010000001">
    <property type="protein sequence ID" value="CAH1412047.1"/>
    <property type="molecule type" value="Genomic_DNA"/>
</dbReference>
<dbReference type="AlphaFoldDB" id="A0AAU9LCM7"/>
<keyword evidence="2" id="KW-1133">Transmembrane helix</keyword>
<protein>
    <submittedName>
        <fullName evidence="3">Uncharacterized protein</fullName>
    </submittedName>
</protein>
<keyword evidence="2" id="KW-0472">Membrane</keyword>
<proteinExistence type="predicted"/>
<evidence type="ECO:0000313" key="4">
    <source>
        <dbReference type="Proteomes" id="UP001157418"/>
    </source>
</evidence>
<keyword evidence="2" id="KW-0812">Transmembrane</keyword>
<feature type="compositionally biased region" description="Polar residues" evidence="1">
    <location>
        <begin position="14"/>
        <end position="24"/>
    </location>
</feature>